<evidence type="ECO:0000313" key="2">
    <source>
        <dbReference type="EMBL" id="KAF6738078.1"/>
    </source>
</evidence>
<proteinExistence type="predicted"/>
<gene>
    <name evidence="2" type="ORF">FQA47_014308</name>
</gene>
<dbReference type="EMBL" id="WKFB01000037">
    <property type="protein sequence ID" value="KAF6738078.1"/>
    <property type="molecule type" value="Genomic_DNA"/>
</dbReference>
<name>A0A834FPH1_ORYME</name>
<dbReference type="AlphaFoldDB" id="A0A834FPH1"/>
<comment type="caution">
    <text evidence="2">The sequence shown here is derived from an EMBL/GenBank/DDBJ whole genome shotgun (WGS) entry which is preliminary data.</text>
</comment>
<feature type="compositionally biased region" description="Basic and acidic residues" evidence="1">
    <location>
        <begin position="91"/>
        <end position="104"/>
    </location>
</feature>
<dbReference type="Proteomes" id="UP000646548">
    <property type="component" value="Unassembled WGS sequence"/>
</dbReference>
<feature type="region of interest" description="Disordered" evidence="1">
    <location>
        <begin position="91"/>
        <end position="118"/>
    </location>
</feature>
<evidence type="ECO:0000313" key="3">
    <source>
        <dbReference type="Proteomes" id="UP000646548"/>
    </source>
</evidence>
<reference evidence="2" key="1">
    <citation type="journal article" name="BMC Genomics">
        <title>Long-read sequencing and de novo genome assembly of marine medaka (Oryzias melastigma).</title>
        <authorList>
            <person name="Liang P."/>
            <person name="Saqib H.S.A."/>
            <person name="Ni X."/>
            <person name="Shen Y."/>
        </authorList>
    </citation>
    <scope>NUCLEOTIDE SEQUENCE</scope>
    <source>
        <strain evidence="2">Bigg-433</strain>
    </source>
</reference>
<evidence type="ECO:0000256" key="1">
    <source>
        <dbReference type="SAM" id="MobiDB-lite"/>
    </source>
</evidence>
<sequence length="118" mass="12647">MPACAAKKGRTHSPVRAHIRARLLAKWLGRDKAGTASSASEQRASRVGGQLIVRVISRAWGAFLLAVKTTPPAPVLFLLFGIPEMVQSDSSGKKKECKAHKQELDEPPLPGTASYNCA</sequence>
<organism evidence="2 3">
    <name type="scientific">Oryzias melastigma</name>
    <name type="common">Marine medaka</name>
    <dbReference type="NCBI Taxonomy" id="30732"/>
    <lineage>
        <taxon>Eukaryota</taxon>
        <taxon>Metazoa</taxon>
        <taxon>Chordata</taxon>
        <taxon>Craniata</taxon>
        <taxon>Vertebrata</taxon>
        <taxon>Euteleostomi</taxon>
        <taxon>Actinopterygii</taxon>
        <taxon>Neopterygii</taxon>
        <taxon>Teleostei</taxon>
        <taxon>Neoteleostei</taxon>
        <taxon>Acanthomorphata</taxon>
        <taxon>Ovalentaria</taxon>
        <taxon>Atherinomorphae</taxon>
        <taxon>Beloniformes</taxon>
        <taxon>Adrianichthyidae</taxon>
        <taxon>Oryziinae</taxon>
        <taxon>Oryzias</taxon>
    </lineage>
</organism>
<accession>A0A834FPH1</accession>
<protein>
    <submittedName>
        <fullName evidence="2">Uncharacterized protein</fullName>
    </submittedName>
</protein>